<evidence type="ECO:0000313" key="2">
    <source>
        <dbReference type="EMBL" id="EUC26623.1"/>
    </source>
</evidence>
<gene>
    <name evidence="2" type="ORF">COCCADRAFT_113835</name>
</gene>
<proteinExistence type="predicted"/>
<keyword evidence="3" id="KW-1185">Reference proteome</keyword>
<dbReference type="Proteomes" id="UP000053841">
    <property type="component" value="Unassembled WGS sequence"/>
</dbReference>
<dbReference type="RefSeq" id="XP_007719071.1">
    <property type="nucleotide sequence ID" value="XM_007720881.1"/>
</dbReference>
<dbReference type="GeneID" id="19144695"/>
<dbReference type="KEGG" id="bze:COCCADRAFT_113835"/>
<keyword evidence="1" id="KW-0732">Signal</keyword>
<evidence type="ECO:0000313" key="3">
    <source>
        <dbReference type="Proteomes" id="UP000053841"/>
    </source>
</evidence>
<feature type="chain" id="PRO_5004885087" evidence="1">
    <location>
        <begin position="19"/>
        <end position="70"/>
    </location>
</feature>
<evidence type="ECO:0000256" key="1">
    <source>
        <dbReference type="SAM" id="SignalP"/>
    </source>
</evidence>
<reference evidence="2 3" key="1">
    <citation type="journal article" date="2013" name="PLoS Genet.">
        <title>Comparative genome structure, secondary metabolite, and effector coding capacity across Cochliobolus pathogens.</title>
        <authorList>
            <person name="Condon B.J."/>
            <person name="Leng Y."/>
            <person name="Wu D."/>
            <person name="Bushley K.E."/>
            <person name="Ohm R.A."/>
            <person name="Otillar R."/>
            <person name="Martin J."/>
            <person name="Schackwitz W."/>
            <person name="Grimwood J."/>
            <person name="MohdZainudin N."/>
            <person name="Xue C."/>
            <person name="Wang R."/>
            <person name="Manning V.A."/>
            <person name="Dhillon B."/>
            <person name="Tu Z.J."/>
            <person name="Steffenson B.J."/>
            <person name="Salamov A."/>
            <person name="Sun H."/>
            <person name="Lowry S."/>
            <person name="LaButti K."/>
            <person name="Han J."/>
            <person name="Copeland A."/>
            <person name="Lindquist E."/>
            <person name="Barry K."/>
            <person name="Schmutz J."/>
            <person name="Baker S.E."/>
            <person name="Ciuffetti L.M."/>
            <person name="Grigoriev I.V."/>
            <person name="Zhong S."/>
            <person name="Turgeon B.G."/>
        </authorList>
    </citation>
    <scope>NUCLEOTIDE SEQUENCE [LARGE SCALE GENOMIC DNA]</scope>
    <source>
        <strain evidence="2 3">26-R-13</strain>
    </source>
</reference>
<dbReference type="HOGENOM" id="CLU_2757427_0_0_1"/>
<protein>
    <submittedName>
        <fullName evidence="2">Uncharacterized protein</fullName>
    </submittedName>
</protein>
<sequence>MQILRIFSVLLSLAIATALPVPESANEIFNSPQLSGRNRCLYNTPITCSNNNGCPSNGGCASAGVCFYDC</sequence>
<dbReference type="EMBL" id="KI965308">
    <property type="protein sequence ID" value="EUC26623.1"/>
    <property type="molecule type" value="Genomic_DNA"/>
</dbReference>
<feature type="signal peptide" evidence="1">
    <location>
        <begin position="1"/>
        <end position="18"/>
    </location>
</feature>
<organism evidence="2 3">
    <name type="scientific">Cochliobolus carbonum (strain 26-R-13)</name>
    <name type="common">Maize leaf spot fungus</name>
    <name type="synonym">Bipolaris zeicola</name>
    <dbReference type="NCBI Taxonomy" id="930089"/>
    <lineage>
        <taxon>Eukaryota</taxon>
        <taxon>Fungi</taxon>
        <taxon>Dikarya</taxon>
        <taxon>Ascomycota</taxon>
        <taxon>Pezizomycotina</taxon>
        <taxon>Dothideomycetes</taxon>
        <taxon>Pleosporomycetidae</taxon>
        <taxon>Pleosporales</taxon>
        <taxon>Pleosporineae</taxon>
        <taxon>Pleosporaceae</taxon>
        <taxon>Bipolaris</taxon>
    </lineage>
</organism>
<name>W6XM38_COCC2</name>
<accession>W6XM38</accession>
<dbReference type="AlphaFoldDB" id="W6XM38"/>